<keyword evidence="4" id="KW-0539">Nucleus</keyword>
<dbReference type="Gene3D" id="4.10.240.10">
    <property type="entry name" value="Zn(2)-C6 fungal-type DNA-binding domain"/>
    <property type="match status" value="1"/>
</dbReference>
<reference evidence="7 8" key="1">
    <citation type="submission" date="2015-09" db="EMBL/GenBank/DDBJ databases">
        <title>Draft genome of a European isolate of the apple canker pathogen Neonectria ditissima.</title>
        <authorList>
            <person name="Gomez-Cortecero A."/>
            <person name="Harrison R.J."/>
            <person name="Armitage A.D."/>
        </authorList>
    </citation>
    <scope>NUCLEOTIDE SEQUENCE [LARGE SCALE GENOMIC DNA]</scope>
    <source>
        <strain evidence="7 8">R09/05</strain>
    </source>
</reference>
<dbReference type="SMART" id="SM00066">
    <property type="entry name" value="GAL4"/>
    <property type="match status" value="1"/>
</dbReference>
<dbReference type="InterPro" id="IPR051127">
    <property type="entry name" value="Fungal_SecMet_Regulators"/>
</dbReference>
<dbReference type="OrthoDB" id="2283488at2759"/>
<protein>
    <recommendedName>
        <fullName evidence="6">Zn(2)-C6 fungal-type domain-containing protein</fullName>
    </recommendedName>
</protein>
<dbReference type="InterPro" id="IPR007219">
    <property type="entry name" value="XnlR_reg_dom"/>
</dbReference>
<dbReference type="CDD" id="cd00067">
    <property type="entry name" value="GAL4"/>
    <property type="match status" value="1"/>
</dbReference>
<proteinExistence type="predicted"/>
<evidence type="ECO:0000256" key="4">
    <source>
        <dbReference type="ARBA" id="ARBA00023242"/>
    </source>
</evidence>
<name>A0A0P7BZ31_9HYPO</name>
<dbReference type="PROSITE" id="PS50048">
    <property type="entry name" value="ZN2_CY6_FUNGAL_2"/>
    <property type="match status" value="1"/>
</dbReference>
<keyword evidence="3" id="KW-0804">Transcription</keyword>
<accession>A0A0P7BZ31</accession>
<dbReference type="GO" id="GO:0005634">
    <property type="term" value="C:nucleus"/>
    <property type="evidence" value="ECO:0007669"/>
    <property type="project" value="TreeGrafter"/>
</dbReference>
<keyword evidence="1" id="KW-0479">Metal-binding</keyword>
<dbReference type="AlphaFoldDB" id="A0A0P7BZ31"/>
<dbReference type="SUPFAM" id="SSF57701">
    <property type="entry name" value="Zn2/Cys6 DNA-binding domain"/>
    <property type="match status" value="1"/>
</dbReference>
<feature type="region of interest" description="Disordered" evidence="5">
    <location>
        <begin position="204"/>
        <end position="229"/>
    </location>
</feature>
<dbReference type="Pfam" id="PF00172">
    <property type="entry name" value="Zn_clus"/>
    <property type="match status" value="1"/>
</dbReference>
<dbReference type="PANTHER" id="PTHR47424">
    <property type="entry name" value="REGULATORY PROTEIN GAL4"/>
    <property type="match status" value="1"/>
</dbReference>
<organism evidence="7 8">
    <name type="scientific">Neonectria ditissima</name>
    <dbReference type="NCBI Taxonomy" id="78410"/>
    <lineage>
        <taxon>Eukaryota</taxon>
        <taxon>Fungi</taxon>
        <taxon>Dikarya</taxon>
        <taxon>Ascomycota</taxon>
        <taxon>Pezizomycotina</taxon>
        <taxon>Sordariomycetes</taxon>
        <taxon>Hypocreomycetidae</taxon>
        <taxon>Hypocreales</taxon>
        <taxon>Nectriaceae</taxon>
        <taxon>Neonectria</taxon>
    </lineage>
</organism>
<feature type="domain" description="Zn(2)-C6 fungal-type" evidence="6">
    <location>
        <begin position="35"/>
        <end position="64"/>
    </location>
</feature>
<dbReference type="GO" id="GO:0006351">
    <property type="term" value="P:DNA-templated transcription"/>
    <property type="evidence" value="ECO:0007669"/>
    <property type="project" value="InterPro"/>
</dbReference>
<evidence type="ECO:0000259" key="6">
    <source>
        <dbReference type="PROSITE" id="PS50048"/>
    </source>
</evidence>
<dbReference type="GO" id="GO:0000981">
    <property type="term" value="F:DNA-binding transcription factor activity, RNA polymerase II-specific"/>
    <property type="evidence" value="ECO:0007669"/>
    <property type="project" value="InterPro"/>
</dbReference>
<evidence type="ECO:0000256" key="5">
    <source>
        <dbReference type="SAM" id="MobiDB-lite"/>
    </source>
</evidence>
<dbReference type="PROSITE" id="PS00463">
    <property type="entry name" value="ZN2_CY6_FUNGAL_1"/>
    <property type="match status" value="1"/>
</dbReference>
<evidence type="ECO:0000313" key="7">
    <source>
        <dbReference type="EMBL" id="KPM46471.1"/>
    </source>
</evidence>
<dbReference type="GO" id="GO:0000978">
    <property type="term" value="F:RNA polymerase II cis-regulatory region sequence-specific DNA binding"/>
    <property type="evidence" value="ECO:0007669"/>
    <property type="project" value="TreeGrafter"/>
</dbReference>
<gene>
    <name evidence="7" type="ORF">AK830_g99</name>
</gene>
<evidence type="ECO:0000313" key="8">
    <source>
        <dbReference type="Proteomes" id="UP000050424"/>
    </source>
</evidence>
<evidence type="ECO:0000256" key="2">
    <source>
        <dbReference type="ARBA" id="ARBA00023015"/>
    </source>
</evidence>
<dbReference type="Pfam" id="PF04082">
    <property type="entry name" value="Fungal_trans"/>
    <property type="match status" value="1"/>
</dbReference>
<keyword evidence="2" id="KW-0805">Transcription regulation</keyword>
<dbReference type="GO" id="GO:0008270">
    <property type="term" value="F:zinc ion binding"/>
    <property type="evidence" value="ECO:0007669"/>
    <property type="project" value="InterPro"/>
</dbReference>
<dbReference type="EMBL" id="LKCW01000001">
    <property type="protein sequence ID" value="KPM46471.1"/>
    <property type="molecule type" value="Genomic_DNA"/>
</dbReference>
<dbReference type="PANTHER" id="PTHR47424:SF12">
    <property type="entry name" value="TRANSCRIPTION FACTOR ASQA"/>
    <property type="match status" value="1"/>
</dbReference>
<dbReference type="CDD" id="cd12148">
    <property type="entry name" value="fungal_TF_MHR"/>
    <property type="match status" value="1"/>
</dbReference>
<evidence type="ECO:0000256" key="3">
    <source>
        <dbReference type="ARBA" id="ARBA00023163"/>
    </source>
</evidence>
<dbReference type="Proteomes" id="UP000050424">
    <property type="component" value="Unassembled WGS sequence"/>
</dbReference>
<keyword evidence="8" id="KW-1185">Reference proteome</keyword>
<dbReference type="SMART" id="SM00906">
    <property type="entry name" value="Fungal_trans"/>
    <property type="match status" value="1"/>
</dbReference>
<sequence>MSLPETQLTSRPGDGVAQAQAQASVGRVRKQVSRACDWCRTRRIRCDNGQPCRACLRRNANCAREGVEAGEPRTLPQALREIDRLKLCVKELEAELLRYKPQFNPTPDQSSHSSSLESGRQPSSHELSPQTPALTPFSLTPAPRPQWEGIHVATARSDQASYYGPTSSFYFMSRIGGYLGKALQQPFADRSLQPRGASRRMHLGTALDDGDEREDAVQPTTRVDGRNGPLTRAQEESFLGLFWEGYHCLQPIVDEVEFRRHFASLWEPSGRRRKQSPLVDIVLALCLQYGYAIIPGESVSSSERDTSSEDATVSGRWYYRRSQALLTADLESPSITTVQCYLFTAIYLCCASFQNMCHIVTAQALRTAQVLGLHLEPPLDLAHGERELRKRIWWALWAMDAKTSAKHGRPFLVDMAQVTVTLPSDGPEAAFYNSASLGSYGPNVTWLTYSVQSQKLFIAMVDVHNLLFVKCGEVMSREDLSCLYHDPEALESCATVLAAKLPVMRSWVDKVPPELRTRRLNGGESLSADHSAVKIEALAPKWLQRQRICLELMYHSMMVNLTRPFITFYSHAGASSSHVAERLAATCVDHAVAYTLIAHQTVTESDILDGWTEYFSLQWNAAITIVGFVLAYPTHPGTPKARQALDKAVETFSAWGGTFAVSADAAVITRDLMAKAQLLAGGIPTADAPGTRDAAAVVAGTNVNEAASGGGDDGLAWLDPSRQEDDQFSHFMDWALSVDSFNSYETFFDVNNHADPWAFGAGRSYD</sequence>
<comment type="caution">
    <text evidence="7">The sequence shown here is derived from an EMBL/GenBank/DDBJ whole genome shotgun (WGS) entry which is preliminary data.</text>
</comment>
<feature type="compositionally biased region" description="Polar residues" evidence="5">
    <location>
        <begin position="103"/>
        <end position="133"/>
    </location>
</feature>
<evidence type="ECO:0000256" key="1">
    <source>
        <dbReference type="ARBA" id="ARBA00022723"/>
    </source>
</evidence>
<dbReference type="GO" id="GO:0000435">
    <property type="term" value="P:positive regulation of transcription from RNA polymerase II promoter by galactose"/>
    <property type="evidence" value="ECO:0007669"/>
    <property type="project" value="TreeGrafter"/>
</dbReference>
<dbReference type="InterPro" id="IPR001138">
    <property type="entry name" value="Zn2Cys6_DnaBD"/>
</dbReference>
<dbReference type="InterPro" id="IPR036864">
    <property type="entry name" value="Zn2-C6_fun-type_DNA-bd_sf"/>
</dbReference>
<feature type="region of interest" description="Disordered" evidence="5">
    <location>
        <begin position="100"/>
        <end position="142"/>
    </location>
</feature>